<reference evidence="2" key="1">
    <citation type="submission" date="2019-12" db="EMBL/GenBank/DDBJ databases">
        <title>An insight into the sialome of adult female Ixodes ricinus ticks feeding for 6 days.</title>
        <authorList>
            <person name="Perner J."/>
            <person name="Ribeiro J.M.C."/>
        </authorList>
    </citation>
    <scope>NUCLEOTIDE SEQUENCE</scope>
    <source>
        <strain evidence="2">Semi-engorged</strain>
        <tissue evidence="2">Salivary glands</tissue>
    </source>
</reference>
<name>A0A6B0UF85_IXORI</name>
<dbReference type="AlphaFoldDB" id="A0A6B0UF85"/>
<feature type="transmembrane region" description="Helical" evidence="1">
    <location>
        <begin position="17"/>
        <end position="41"/>
    </location>
</feature>
<accession>A0A6B0UF85</accession>
<keyword evidence="1" id="KW-0812">Transmembrane</keyword>
<proteinExistence type="predicted"/>
<protein>
    <submittedName>
        <fullName evidence="2">Putative secreted protein</fullName>
    </submittedName>
</protein>
<evidence type="ECO:0000313" key="2">
    <source>
        <dbReference type="EMBL" id="MXU85283.1"/>
    </source>
</evidence>
<organism evidence="2">
    <name type="scientific">Ixodes ricinus</name>
    <name type="common">Common tick</name>
    <name type="synonym">Acarus ricinus</name>
    <dbReference type="NCBI Taxonomy" id="34613"/>
    <lineage>
        <taxon>Eukaryota</taxon>
        <taxon>Metazoa</taxon>
        <taxon>Ecdysozoa</taxon>
        <taxon>Arthropoda</taxon>
        <taxon>Chelicerata</taxon>
        <taxon>Arachnida</taxon>
        <taxon>Acari</taxon>
        <taxon>Parasitiformes</taxon>
        <taxon>Ixodida</taxon>
        <taxon>Ixodoidea</taxon>
        <taxon>Ixodidae</taxon>
        <taxon>Ixodinae</taxon>
        <taxon>Ixodes</taxon>
    </lineage>
</organism>
<keyword evidence="1" id="KW-1133">Transmembrane helix</keyword>
<dbReference type="EMBL" id="GIFC01003200">
    <property type="protein sequence ID" value="MXU85283.1"/>
    <property type="molecule type" value="Transcribed_RNA"/>
</dbReference>
<keyword evidence="1" id="KW-0472">Membrane</keyword>
<sequence>MVFLYIILSPFSSKNHFFLFFFFFWNCEGLAVMVSCVAFPYSAVSSACVRVLFSCDSFEGSFLLYSFRCVLSPCTHARGPRGCSL</sequence>
<evidence type="ECO:0000256" key="1">
    <source>
        <dbReference type="SAM" id="Phobius"/>
    </source>
</evidence>